<dbReference type="SMART" id="SM00595">
    <property type="entry name" value="MADF"/>
    <property type="match status" value="1"/>
</dbReference>
<dbReference type="AlphaFoldDB" id="A0A9N9TF09"/>
<evidence type="ECO:0000313" key="3">
    <source>
        <dbReference type="Proteomes" id="UP001153709"/>
    </source>
</evidence>
<dbReference type="PROSITE" id="PS51029">
    <property type="entry name" value="MADF"/>
    <property type="match status" value="1"/>
</dbReference>
<sequence length="221" mass="25134">MATNENVETRTSHKVVFNNETMLNFIEFYQKHECLWNIRLKDYKKHDKRKIAIAEIAVEMGVSEDFVKKKIRSFAVHIYTGKKKINESKCTGTGTDDVYTPSLFWYHKLDFLQNVIVPRKTTSNLNNNTQFQISKEKLASLCAECERYIGTQGGGMDQAIAFLATEGCAKHIEFSPLRSHDVTLPSKAIFVIAHSLTSMNKAATADFNCRVVECRLATQVK</sequence>
<dbReference type="Pfam" id="PF10545">
    <property type="entry name" value="MADF_DNA_bdg"/>
    <property type="match status" value="1"/>
</dbReference>
<proteinExistence type="predicted"/>
<dbReference type="InterPro" id="IPR006578">
    <property type="entry name" value="MADF-dom"/>
</dbReference>
<name>A0A9N9TF09_DIABA</name>
<dbReference type="Proteomes" id="UP001153709">
    <property type="component" value="Chromosome 9"/>
</dbReference>
<accession>A0A9N9TF09</accession>
<dbReference type="PANTHER" id="PTHR21505:SF12">
    <property type="entry name" value="MADF DOMAIN-CONTAINING PROTEIN-RELATED"/>
    <property type="match status" value="1"/>
</dbReference>
<reference evidence="2" key="1">
    <citation type="submission" date="2022-01" db="EMBL/GenBank/DDBJ databases">
        <authorList>
            <person name="King R."/>
        </authorList>
    </citation>
    <scope>NUCLEOTIDE SEQUENCE</scope>
</reference>
<dbReference type="OrthoDB" id="6778913at2759"/>
<keyword evidence="3" id="KW-1185">Reference proteome</keyword>
<dbReference type="PANTHER" id="PTHR21505">
    <property type="entry name" value="MADF DOMAIN-CONTAINING PROTEIN-RELATED"/>
    <property type="match status" value="1"/>
</dbReference>
<feature type="domain" description="MADF" evidence="1">
    <location>
        <begin position="24"/>
        <end position="117"/>
    </location>
</feature>
<organism evidence="2 3">
    <name type="scientific">Diabrotica balteata</name>
    <name type="common">Banded cucumber beetle</name>
    <dbReference type="NCBI Taxonomy" id="107213"/>
    <lineage>
        <taxon>Eukaryota</taxon>
        <taxon>Metazoa</taxon>
        <taxon>Ecdysozoa</taxon>
        <taxon>Arthropoda</taxon>
        <taxon>Hexapoda</taxon>
        <taxon>Insecta</taxon>
        <taxon>Pterygota</taxon>
        <taxon>Neoptera</taxon>
        <taxon>Endopterygota</taxon>
        <taxon>Coleoptera</taxon>
        <taxon>Polyphaga</taxon>
        <taxon>Cucujiformia</taxon>
        <taxon>Chrysomeloidea</taxon>
        <taxon>Chrysomelidae</taxon>
        <taxon>Galerucinae</taxon>
        <taxon>Diabroticina</taxon>
        <taxon>Diabroticites</taxon>
        <taxon>Diabrotica</taxon>
    </lineage>
</organism>
<dbReference type="SUPFAM" id="SSF54211">
    <property type="entry name" value="Ribosomal protein S5 domain 2-like"/>
    <property type="match status" value="1"/>
</dbReference>
<protein>
    <recommendedName>
        <fullName evidence="1">MADF domain-containing protein</fullName>
    </recommendedName>
</protein>
<dbReference type="EMBL" id="OU898284">
    <property type="protein sequence ID" value="CAG9840200.1"/>
    <property type="molecule type" value="Genomic_DNA"/>
</dbReference>
<gene>
    <name evidence="2" type="ORF">DIABBA_LOCUS12870</name>
</gene>
<dbReference type="InterPro" id="IPR020568">
    <property type="entry name" value="Ribosomal_Su5_D2-typ_SF"/>
</dbReference>
<evidence type="ECO:0000313" key="2">
    <source>
        <dbReference type="EMBL" id="CAG9840200.1"/>
    </source>
</evidence>
<evidence type="ECO:0000259" key="1">
    <source>
        <dbReference type="PROSITE" id="PS51029"/>
    </source>
</evidence>
<dbReference type="InterPro" id="IPR014721">
    <property type="entry name" value="Ribsml_uS5_D2-typ_fold_subgr"/>
</dbReference>
<dbReference type="Gene3D" id="3.30.230.10">
    <property type="match status" value="1"/>
</dbReference>